<dbReference type="EMBL" id="JBBPBM010000066">
    <property type="protein sequence ID" value="KAK8514637.1"/>
    <property type="molecule type" value="Genomic_DNA"/>
</dbReference>
<name>A0ABR2C5E4_9ROSI</name>
<reference evidence="2 3" key="1">
    <citation type="journal article" date="2024" name="G3 (Bethesda)">
        <title>Genome assembly of Hibiscus sabdariffa L. provides insights into metabolisms of medicinal natural products.</title>
        <authorList>
            <person name="Kim T."/>
        </authorList>
    </citation>
    <scope>NUCLEOTIDE SEQUENCE [LARGE SCALE GENOMIC DNA]</scope>
    <source>
        <strain evidence="2">TK-2024</strain>
        <tissue evidence="2">Old leaves</tissue>
    </source>
</reference>
<gene>
    <name evidence="2" type="ORF">V6N12_057535</name>
</gene>
<evidence type="ECO:0000313" key="2">
    <source>
        <dbReference type="EMBL" id="KAK8514637.1"/>
    </source>
</evidence>
<proteinExistence type="predicted"/>
<keyword evidence="3" id="KW-1185">Reference proteome</keyword>
<evidence type="ECO:0000313" key="3">
    <source>
        <dbReference type="Proteomes" id="UP001472677"/>
    </source>
</evidence>
<accession>A0ABR2C5E4</accession>
<feature type="compositionally biased region" description="Low complexity" evidence="1">
    <location>
        <begin position="144"/>
        <end position="164"/>
    </location>
</feature>
<feature type="region of interest" description="Disordered" evidence="1">
    <location>
        <begin position="141"/>
        <end position="187"/>
    </location>
</feature>
<sequence length="194" mass="20482">MPSTELRTDLLSTNEIEASQNSSLTDQVFANKQVSIRLPSDVLTGDALSKTSVPKSSFVSPVFPLSGNGSAFDVAASQHPEVSHQQVECSHAVSACDNNEQASDGQRSEESVFPVPAEPYVESPRKYGGFVEVENGMGMPATDLSLAENSSANSSMDQHSSSSNTGDSADRAESSSHTSIPSELDMISAKLLVQ</sequence>
<protein>
    <submittedName>
        <fullName evidence="2">Uncharacterized protein</fullName>
    </submittedName>
</protein>
<comment type="caution">
    <text evidence="2">The sequence shown here is derived from an EMBL/GenBank/DDBJ whole genome shotgun (WGS) entry which is preliminary data.</text>
</comment>
<evidence type="ECO:0000256" key="1">
    <source>
        <dbReference type="SAM" id="MobiDB-lite"/>
    </source>
</evidence>
<dbReference type="Proteomes" id="UP001472677">
    <property type="component" value="Unassembled WGS sequence"/>
</dbReference>
<organism evidence="2 3">
    <name type="scientific">Hibiscus sabdariffa</name>
    <name type="common">roselle</name>
    <dbReference type="NCBI Taxonomy" id="183260"/>
    <lineage>
        <taxon>Eukaryota</taxon>
        <taxon>Viridiplantae</taxon>
        <taxon>Streptophyta</taxon>
        <taxon>Embryophyta</taxon>
        <taxon>Tracheophyta</taxon>
        <taxon>Spermatophyta</taxon>
        <taxon>Magnoliopsida</taxon>
        <taxon>eudicotyledons</taxon>
        <taxon>Gunneridae</taxon>
        <taxon>Pentapetalae</taxon>
        <taxon>rosids</taxon>
        <taxon>malvids</taxon>
        <taxon>Malvales</taxon>
        <taxon>Malvaceae</taxon>
        <taxon>Malvoideae</taxon>
        <taxon>Hibiscus</taxon>
    </lineage>
</organism>